<sequence length="329" mass="36154">MMRTFYSVLFIAVLILPLPVYATLQGVASLSVVVTPRMSRTISLRTEKLRRQSWRPSWTAYGRVISGASLIATARTVIDARQTLVAMRVTTAAADAEYRRLRRLYALHANVAYHQVQSAQARWQADHAALQKAKMGLMVVRASASAEWGSVISNWLTPGSRHLRQLAAGEARLIRLTLPGRTRITSPKNSITLVTIDGARIPATWISVAPTLGQGLQGIAFYAWTIQVKDRLAYGTGVVGLIPHGPKMDGVIVPRTAVIWSGSSAWIFMRSDTNTYRREPISTRYPTRDGWFEPNTPGPGDVIVTEGAQTLFSIQQQQGESSSPPGDDD</sequence>
<proteinExistence type="predicted"/>
<organism evidence="1 2">
    <name type="scientific">Acidihalobacter aeolianus</name>
    <dbReference type="NCBI Taxonomy" id="2792603"/>
    <lineage>
        <taxon>Bacteria</taxon>
        <taxon>Pseudomonadati</taxon>
        <taxon>Pseudomonadota</taxon>
        <taxon>Gammaproteobacteria</taxon>
        <taxon>Chromatiales</taxon>
        <taxon>Ectothiorhodospiraceae</taxon>
        <taxon>Acidihalobacter</taxon>
    </lineage>
</organism>
<evidence type="ECO:0000313" key="2">
    <source>
        <dbReference type="Proteomes" id="UP000095342"/>
    </source>
</evidence>
<gene>
    <name evidence="1" type="ORF">BJI67_07970</name>
</gene>
<protein>
    <submittedName>
        <fullName evidence="1">Uncharacterized protein</fullName>
    </submittedName>
</protein>
<evidence type="ECO:0000313" key="1">
    <source>
        <dbReference type="EMBL" id="AOV17003.1"/>
    </source>
</evidence>
<dbReference type="EMBL" id="CP017448">
    <property type="protein sequence ID" value="AOV17003.1"/>
    <property type="molecule type" value="Genomic_DNA"/>
</dbReference>
<reference evidence="1 2" key="1">
    <citation type="submission" date="2016-09" db="EMBL/GenBank/DDBJ databases">
        <title>Acidihalobacter prosperus V6 (DSM14174).</title>
        <authorList>
            <person name="Khaleque H.N."/>
            <person name="Ramsay J.P."/>
            <person name="Murphy R.J.T."/>
            <person name="Kaksonen A.H."/>
            <person name="Boxall N.J."/>
            <person name="Watkin E.L.J."/>
        </authorList>
    </citation>
    <scope>NUCLEOTIDE SEQUENCE [LARGE SCALE GENOMIC DNA]</scope>
    <source>
        <strain evidence="1 2">V6</strain>
    </source>
</reference>
<keyword evidence="2" id="KW-1185">Reference proteome</keyword>
<dbReference type="KEGG" id="aaeo:BJI67_07970"/>
<name>A0A1D8K7R2_9GAMM</name>
<dbReference type="AlphaFoldDB" id="A0A1D8K7R2"/>
<accession>A0A1D8K7R2</accession>
<dbReference type="Proteomes" id="UP000095342">
    <property type="component" value="Chromosome"/>
</dbReference>
<dbReference type="RefSeq" id="WP_070072581.1">
    <property type="nucleotide sequence ID" value="NZ_CP017448.1"/>
</dbReference>